<keyword evidence="2" id="KW-1185">Reference proteome</keyword>
<dbReference type="Proteomes" id="UP000031668">
    <property type="component" value="Unassembled WGS sequence"/>
</dbReference>
<evidence type="ECO:0000313" key="1">
    <source>
        <dbReference type="EMBL" id="KII72067.1"/>
    </source>
</evidence>
<dbReference type="AlphaFoldDB" id="A0A0C2NDM5"/>
<accession>A0A0C2NDM5</accession>
<dbReference type="OrthoDB" id="5977738at2759"/>
<proteinExistence type="predicted"/>
<gene>
    <name evidence="1" type="ORF">RF11_10655</name>
</gene>
<protein>
    <submittedName>
        <fullName evidence="1">Uncharacterized protein</fullName>
    </submittedName>
</protein>
<dbReference type="EMBL" id="JWZT01001424">
    <property type="protein sequence ID" value="KII72067.1"/>
    <property type="molecule type" value="Genomic_DNA"/>
</dbReference>
<evidence type="ECO:0000313" key="2">
    <source>
        <dbReference type="Proteomes" id="UP000031668"/>
    </source>
</evidence>
<organism evidence="1 2">
    <name type="scientific">Thelohanellus kitauei</name>
    <name type="common">Myxosporean</name>
    <dbReference type="NCBI Taxonomy" id="669202"/>
    <lineage>
        <taxon>Eukaryota</taxon>
        <taxon>Metazoa</taxon>
        <taxon>Cnidaria</taxon>
        <taxon>Myxozoa</taxon>
        <taxon>Myxosporea</taxon>
        <taxon>Bivalvulida</taxon>
        <taxon>Platysporina</taxon>
        <taxon>Myxobolidae</taxon>
        <taxon>Thelohanellus</taxon>
    </lineage>
</organism>
<name>A0A0C2NDM5_THEKT</name>
<comment type="caution">
    <text evidence="1">The sequence shown here is derived from an EMBL/GenBank/DDBJ whole genome shotgun (WGS) entry which is preliminary data.</text>
</comment>
<sequence>MHDIAHSFIRIDGNLSNDETYFEVAEPIGTTRIPRVPNIRSRNVSVCCAINRYDIVYKEINTGTYIPESLLEYIEIFFRPKKNNSLIDKKRAVIMDNVPWQYPSTLRLQIADLRLVVCSCMKYIYNHRPNGKKLMVSSFDAPSPQLTESLEKEGMNSFPLVTLTSRNIAPITEDLGSITLVFTAEIDLYLKYRKDQCGTQTPPKNQQSEPNIHTRRYVWDPPEARAFRGLYIPWTAKRGSTQVTAAALGGLSLSIDSTFVRVGRGTPHFCDERNSEIRQPSNTL</sequence>
<reference evidence="1 2" key="1">
    <citation type="journal article" date="2014" name="Genome Biol. Evol.">
        <title>The genome of the myxosporean Thelohanellus kitauei shows adaptations to nutrient acquisition within its fish host.</title>
        <authorList>
            <person name="Yang Y."/>
            <person name="Xiong J."/>
            <person name="Zhou Z."/>
            <person name="Huo F."/>
            <person name="Miao W."/>
            <person name="Ran C."/>
            <person name="Liu Y."/>
            <person name="Zhang J."/>
            <person name="Feng J."/>
            <person name="Wang M."/>
            <person name="Wang M."/>
            <person name="Wang L."/>
            <person name="Yao B."/>
        </authorList>
    </citation>
    <scope>NUCLEOTIDE SEQUENCE [LARGE SCALE GENOMIC DNA]</scope>
    <source>
        <strain evidence="1">Wuqing</strain>
    </source>
</reference>